<evidence type="ECO:0000313" key="2">
    <source>
        <dbReference type="Proteomes" id="UP001596297"/>
    </source>
</evidence>
<comment type="caution">
    <text evidence="1">The sequence shown here is derived from an EMBL/GenBank/DDBJ whole genome shotgun (WGS) entry which is preliminary data.</text>
</comment>
<dbReference type="RefSeq" id="WP_380083951.1">
    <property type="nucleotide sequence ID" value="NZ_JBHSWD010000002.1"/>
</dbReference>
<gene>
    <name evidence="1" type="ORF">ACFP81_13040</name>
</gene>
<dbReference type="Proteomes" id="UP001596297">
    <property type="component" value="Unassembled WGS sequence"/>
</dbReference>
<sequence length="193" mass="21340">MTPNSLSVTSFKAQHAQDFFVKLKDSTGVVTLTNLSTGKPLCLHVVQGKITSVFMAGRPLRDAEQARQSVLDAVNQRTAAFAFEAMPDDALRKGLCLCLWDSVGMTQPLDFRAADNCQVAMPAPEQRFVLQDSGDLMQCISRSEFIQDAWNAMEPLLRRGVSALELSQTLGITLGQARIRLYRLQTMHVVQPL</sequence>
<protein>
    <recommendedName>
        <fullName evidence="3">DUF4388 domain-containing protein</fullName>
    </recommendedName>
</protein>
<name>A0ABW1YEZ4_9DEIO</name>
<evidence type="ECO:0008006" key="3">
    <source>
        <dbReference type="Google" id="ProtNLM"/>
    </source>
</evidence>
<keyword evidence="2" id="KW-1185">Reference proteome</keyword>
<organism evidence="1 2">
    <name type="scientific">Deinococcus lacus</name>
    <dbReference type="NCBI Taxonomy" id="392561"/>
    <lineage>
        <taxon>Bacteria</taxon>
        <taxon>Thermotogati</taxon>
        <taxon>Deinococcota</taxon>
        <taxon>Deinococci</taxon>
        <taxon>Deinococcales</taxon>
        <taxon>Deinococcaceae</taxon>
        <taxon>Deinococcus</taxon>
    </lineage>
</organism>
<reference evidence="2" key="1">
    <citation type="journal article" date="2019" name="Int. J. Syst. Evol. Microbiol.">
        <title>The Global Catalogue of Microorganisms (GCM) 10K type strain sequencing project: providing services to taxonomists for standard genome sequencing and annotation.</title>
        <authorList>
            <consortium name="The Broad Institute Genomics Platform"/>
            <consortium name="The Broad Institute Genome Sequencing Center for Infectious Disease"/>
            <person name="Wu L."/>
            <person name="Ma J."/>
        </authorList>
    </citation>
    <scope>NUCLEOTIDE SEQUENCE [LARGE SCALE GENOMIC DNA]</scope>
    <source>
        <strain evidence="2">CGMCC 1.15772</strain>
    </source>
</reference>
<dbReference type="EMBL" id="JBHSWD010000002">
    <property type="protein sequence ID" value="MFC6592829.1"/>
    <property type="molecule type" value="Genomic_DNA"/>
</dbReference>
<proteinExistence type="predicted"/>
<accession>A0ABW1YEZ4</accession>
<evidence type="ECO:0000313" key="1">
    <source>
        <dbReference type="EMBL" id="MFC6592829.1"/>
    </source>
</evidence>